<gene>
    <name evidence="11" type="primary">OV16</name>
</gene>
<keyword evidence="6" id="KW-0687">Ribonucleoprotein</keyword>
<feature type="compositionally biased region" description="Basic and acidic residues" evidence="10">
    <location>
        <begin position="67"/>
        <end position="76"/>
    </location>
</feature>
<evidence type="ECO:0000256" key="3">
    <source>
        <dbReference type="ARBA" id="ARBA00022980"/>
    </source>
</evidence>
<dbReference type="InterPro" id="IPR035810">
    <property type="entry name" value="PEBP_euk"/>
</dbReference>
<comment type="subcellular location">
    <subcellularLocation>
        <location evidence="1">Mitochondrion</location>
    </subcellularLocation>
</comment>
<accession>C1BLY2</accession>
<keyword evidence="5" id="KW-0496">Mitochondrion</keyword>
<proteinExistence type="evidence at transcript level"/>
<evidence type="ECO:0000256" key="1">
    <source>
        <dbReference type="ARBA" id="ARBA00004173"/>
    </source>
</evidence>
<dbReference type="PANTHER" id="PTHR11362:SF133">
    <property type="entry name" value="LARGE RIBOSOMAL SUBUNIT PROTEIN ML38"/>
    <property type="match status" value="1"/>
</dbReference>
<dbReference type="InterPro" id="IPR008914">
    <property type="entry name" value="PEBP"/>
</dbReference>
<dbReference type="GO" id="GO:0005762">
    <property type="term" value="C:mitochondrial large ribosomal subunit"/>
    <property type="evidence" value="ECO:0007669"/>
    <property type="project" value="TreeGrafter"/>
</dbReference>
<protein>
    <recommendedName>
        <fullName evidence="8">Large ribosomal subunit protein mL38</fullName>
    </recommendedName>
    <alternativeName>
        <fullName evidence="9">39S ribosomal protein L38, mitochondrial</fullName>
    </alternativeName>
</protein>
<dbReference type="EMBL" id="BT075611">
    <property type="protein sequence ID" value="ACO10035.1"/>
    <property type="molecule type" value="mRNA"/>
</dbReference>
<dbReference type="AlphaFoldDB" id="C1BLY2"/>
<evidence type="ECO:0000256" key="9">
    <source>
        <dbReference type="ARBA" id="ARBA00041206"/>
    </source>
</evidence>
<dbReference type="SUPFAM" id="SSF49777">
    <property type="entry name" value="PEBP-like"/>
    <property type="match status" value="1"/>
</dbReference>
<keyword evidence="3" id="KW-0689">Ribosomal protein</keyword>
<evidence type="ECO:0000256" key="2">
    <source>
        <dbReference type="ARBA" id="ARBA00022946"/>
    </source>
</evidence>
<reference evidence="11" key="1">
    <citation type="submission" date="2009-03" db="EMBL/GenBank/DDBJ databases">
        <title>Osmerus mordax full-length cDNAs.</title>
        <authorList>
            <person name="von Schalburg K."/>
            <person name="Leong J."/>
            <person name="Cooper G."/>
            <person name="Davidson W.S."/>
            <person name="Koop B.F."/>
        </authorList>
    </citation>
    <scope>NUCLEOTIDE SEQUENCE</scope>
    <source>
        <tissue evidence="11">Brain</tissue>
    </source>
</reference>
<feature type="region of interest" description="Disordered" evidence="10">
    <location>
        <begin position="51"/>
        <end position="76"/>
    </location>
</feature>
<keyword evidence="4" id="KW-0175">Coiled coil</keyword>
<name>C1BLY2_OSMMO</name>
<evidence type="ECO:0000256" key="7">
    <source>
        <dbReference type="ARBA" id="ARBA00038016"/>
    </source>
</evidence>
<dbReference type="Gene3D" id="3.90.280.10">
    <property type="entry name" value="PEBP-like"/>
    <property type="match status" value="1"/>
</dbReference>
<evidence type="ECO:0000256" key="5">
    <source>
        <dbReference type="ARBA" id="ARBA00023128"/>
    </source>
</evidence>
<comment type="similarity">
    <text evidence="7">Belongs to the phosphatidylethanolamine-binding protein family. Mitochondrion-specific ribosomal protein mL38 subfamily.</text>
</comment>
<dbReference type="CDD" id="cd00866">
    <property type="entry name" value="PEBP_euk"/>
    <property type="match status" value="1"/>
</dbReference>
<dbReference type="PANTHER" id="PTHR11362">
    <property type="entry name" value="PHOSPHATIDYLETHANOLAMINE-BINDING PROTEIN"/>
    <property type="match status" value="1"/>
</dbReference>
<evidence type="ECO:0000256" key="6">
    <source>
        <dbReference type="ARBA" id="ARBA00023274"/>
    </source>
</evidence>
<evidence type="ECO:0000256" key="4">
    <source>
        <dbReference type="ARBA" id="ARBA00023054"/>
    </source>
</evidence>
<evidence type="ECO:0000256" key="10">
    <source>
        <dbReference type="SAM" id="MobiDB-lite"/>
    </source>
</evidence>
<organism evidence="11">
    <name type="scientific">Osmerus mordax</name>
    <name type="common">Rainbow smelt</name>
    <name type="synonym">Atherina mordax</name>
    <dbReference type="NCBI Taxonomy" id="8014"/>
    <lineage>
        <taxon>Eukaryota</taxon>
        <taxon>Metazoa</taxon>
        <taxon>Chordata</taxon>
        <taxon>Craniata</taxon>
        <taxon>Vertebrata</taxon>
        <taxon>Euteleostomi</taxon>
        <taxon>Actinopterygii</taxon>
        <taxon>Neopterygii</taxon>
        <taxon>Teleostei</taxon>
        <taxon>Stomiati</taxon>
        <taxon>Osmeriformes</taxon>
        <taxon>Osmeridae</taxon>
        <taxon>Osmerus</taxon>
    </lineage>
</organism>
<evidence type="ECO:0000313" key="11">
    <source>
        <dbReference type="EMBL" id="ACO10035.1"/>
    </source>
</evidence>
<sequence>MPNEDIDSTNLESVEKYRSYTRYLKRADEAMNSPAWWKTYRQYLNQEDPHHGEEKVDIGLPHGRAPRAKESRERKKIVKENRKSLELERATRLQTFKIPMERVEACWEETSWAYHVKRLADHHGIYKDLFPRAYFVPRVKLCISYGQDNSAQVHHGNHLTPTEAAVAPQVTFEAEEGSLWTLLLTSPDEHLQESEGEYLHWLVGNIPGGVAQSGEELASYLPPFPAKGTGFQRFIYVLFKQDRRIDYRAHEPNRAW</sequence>
<dbReference type="Pfam" id="PF01161">
    <property type="entry name" value="PBP"/>
    <property type="match status" value="1"/>
</dbReference>
<dbReference type="InterPro" id="IPR036610">
    <property type="entry name" value="PEBP-like_sf"/>
</dbReference>
<keyword evidence="2" id="KW-0809">Transit peptide</keyword>
<evidence type="ECO:0000256" key="8">
    <source>
        <dbReference type="ARBA" id="ARBA00039444"/>
    </source>
</evidence>